<accession>K9Y171</accession>
<geneLocation type="plasmid" evidence="3 4">
    <name>pSTA7437.01</name>
</geneLocation>
<dbReference type="AlphaFoldDB" id="K9Y171"/>
<feature type="transmembrane region" description="Helical" evidence="2">
    <location>
        <begin position="89"/>
        <end position="116"/>
    </location>
</feature>
<evidence type="ECO:0000313" key="3">
    <source>
        <dbReference type="EMBL" id="AFZ38054.1"/>
    </source>
</evidence>
<organism evidence="3 4">
    <name type="scientific">Stanieria cyanosphaera (strain ATCC 29371 / PCC 7437)</name>
    <dbReference type="NCBI Taxonomy" id="111780"/>
    <lineage>
        <taxon>Bacteria</taxon>
        <taxon>Bacillati</taxon>
        <taxon>Cyanobacteriota</taxon>
        <taxon>Cyanophyceae</taxon>
        <taxon>Pleurocapsales</taxon>
        <taxon>Dermocarpellaceae</taxon>
        <taxon>Stanieria</taxon>
    </lineage>
</organism>
<gene>
    <name evidence="3" type="ordered locus">Sta7437_4596</name>
</gene>
<dbReference type="HOGENOM" id="CLU_035317_0_0_3"/>
<proteinExistence type="predicted"/>
<dbReference type="KEGG" id="scs:Sta7437_4596"/>
<evidence type="ECO:0000313" key="4">
    <source>
        <dbReference type="Proteomes" id="UP000010473"/>
    </source>
</evidence>
<keyword evidence="2" id="KW-0812">Transmembrane</keyword>
<feature type="transmembrane region" description="Helical" evidence="2">
    <location>
        <begin position="128"/>
        <end position="150"/>
    </location>
</feature>
<dbReference type="EMBL" id="CP003654">
    <property type="protein sequence ID" value="AFZ38054.1"/>
    <property type="molecule type" value="Genomic_DNA"/>
</dbReference>
<dbReference type="OrthoDB" id="449443at2"/>
<keyword evidence="2" id="KW-0472">Membrane</keyword>
<evidence type="ECO:0000256" key="2">
    <source>
        <dbReference type="SAM" id="Phobius"/>
    </source>
</evidence>
<keyword evidence="4" id="KW-1185">Reference proteome</keyword>
<feature type="coiled-coil region" evidence="1">
    <location>
        <begin position="251"/>
        <end position="278"/>
    </location>
</feature>
<dbReference type="Proteomes" id="UP000010473">
    <property type="component" value="Plasmid pSTA7437.01"/>
</dbReference>
<feature type="transmembrane region" description="Helical" evidence="2">
    <location>
        <begin position="322"/>
        <end position="347"/>
    </location>
</feature>
<keyword evidence="3" id="KW-0614">Plasmid</keyword>
<reference evidence="4" key="1">
    <citation type="journal article" date="2013" name="Proc. Natl. Acad. Sci. U.S.A.">
        <title>Improving the coverage of the cyanobacterial phylum using diversity-driven genome sequencing.</title>
        <authorList>
            <person name="Shih P.M."/>
            <person name="Wu D."/>
            <person name="Latifi A."/>
            <person name="Axen S.D."/>
            <person name="Fewer D.P."/>
            <person name="Talla E."/>
            <person name="Calteau A."/>
            <person name="Cai F."/>
            <person name="Tandeau de Marsac N."/>
            <person name="Rippka R."/>
            <person name="Herdman M."/>
            <person name="Sivonen K."/>
            <person name="Coursin T."/>
            <person name="Laurent T."/>
            <person name="Goodwin L."/>
            <person name="Nolan M."/>
            <person name="Davenport K.W."/>
            <person name="Han C.S."/>
            <person name="Rubin E.M."/>
            <person name="Eisen J.A."/>
            <person name="Woyke T."/>
            <person name="Gugger M."/>
            <person name="Kerfeld C.A."/>
        </authorList>
    </citation>
    <scope>NUCLEOTIDE SEQUENCE [LARGE SCALE GENOMIC DNA]</scope>
    <source>
        <strain evidence="4">ATCC 29371 / PCC 7437</strain>
        <plasmid evidence="4">Plasmid pSTA7437.01</plasmid>
    </source>
</reference>
<keyword evidence="2" id="KW-1133">Transmembrane helix</keyword>
<dbReference type="RefSeq" id="WP_015211962.1">
    <property type="nucleotide sequence ID" value="NC_019765.1"/>
</dbReference>
<protein>
    <submittedName>
        <fullName evidence="3">Uncharacterized protein</fullName>
    </submittedName>
</protein>
<keyword evidence="1" id="KW-0175">Coiled coil</keyword>
<name>K9Y171_STAC7</name>
<sequence>MTPTNRYQKRSPNSQIPTAYNSVFSYRWLCHLVRDLLIVTASELYGDAIVTKKLARQSDWVAGILTVTNLINAASSFPLLLLTLIDFGIFGWLLAIAIELGLIKFSNWTGVVAIAYEARHKNWNGIGLAGVVLINIVQSFVGGVGTLILLDRPSLSDRLSEQLIQERVIVPQEKKIEALQIEPQQLTEAKNQCQNLEARLARTLPNSPERGSLFPQAYGSWQDYNLPLPQRSYSTSPVAQWPWCPKSSRLTEIYAENLTRAEEELEKLKAEIASLGNLNYLHSTLFDVYAQNFNENDEIKSSMRAMAIALDLFFSRLKNGEWAMLGLSLYVFILSVVTSGIAVGLIATHARREDVQMSWSEAAAEAFIEFLKQKRQERAFELDRVNSQKDIILTSSDRHNYSFNGKSDSQQ</sequence>
<evidence type="ECO:0000256" key="1">
    <source>
        <dbReference type="SAM" id="Coils"/>
    </source>
</evidence>
<feature type="transmembrane region" description="Helical" evidence="2">
    <location>
        <begin position="60"/>
        <end position="83"/>
    </location>
</feature>